<dbReference type="Pfam" id="PF25491">
    <property type="entry name" value="CCHC_BCL-11A"/>
    <property type="match status" value="1"/>
</dbReference>
<dbReference type="AlphaFoldDB" id="A0A4Z2C5C9"/>
<dbReference type="GO" id="GO:0006357">
    <property type="term" value="P:regulation of transcription by RNA polymerase II"/>
    <property type="evidence" value="ECO:0007669"/>
    <property type="project" value="TreeGrafter"/>
</dbReference>
<dbReference type="PROSITE" id="PS00028">
    <property type="entry name" value="ZINC_FINGER_C2H2_1"/>
    <property type="match status" value="6"/>
</dbReference>
<feature type="compositionally biased region" description="Basic and acidic residues" evidence="15">
    <location>
        <begin position="33"/>
        <end position="43"/>
    </location>
</feature>
<dbReference type="FunFam" id="3.30.160.60:FF:000106">
    <property type="entry name" value="B-cell lymphoma/leukemia 11A isoform X2"/>
    <property type="match status" value="1"/>
</dbReference>
<evidence type="ECO:0000256" key="9">
    <source>
        <dbReference type="ARBA" id="ARBA00022833"/>
    </source>
</evidence>
<dbReference type="EMBL" id="SWLE01000005">
    <property type="protein sequence ID" value="TNM99404.1"/>
    <property type="molecule type" value="Genomic_DNA"/>
</dbReference>
<comment type="caution">
    <text evidence="17">The sequence shown here is derived from an EMBL/GenBank/DDBJ whole genome shotgun (WGS) entry which is preliminary data.</text>
</comment>
<evidence type="ECO:0000256" key="6">
    <source>
        <dbReference type="ARBA" id="ARBA00022723"/>
    </source>
</evidence>
<keyword evidence="9" id="KW-0862">Zinc</keyword>
<feature type="region of interest" description="Disordered" evidence="15">
    <location>
        <begin position="210"/>
        <end position="301"/>
    </location>
</feature>
<feature type="compositionally biased region" description="Gly residues" evidence="15">
    <location>
        <begin position="254"/>
        <end position="274"/>
    </location>
</feature>
<feature type="compositionally biased region" description="Basic residues" evidence="15">
    <location>
        <begin position="1"/>
        <end position="12"/>
    </location>
</feature>
<keyword evidence="7" id="KW-0677">Repeat</keyword>
<feature type="compositionally biased region" description="Pro residues" evidence="15">
    <location>
        <begin position="283"/>
        <end position="294"/>
    </location>
</feature>
<evidence type="ECO:0000256" key="4">
    <source>
        <dbReference type="ARBA" id="ARBA00022499"/>
    </source>
</evidence>
<feature type="compositionally biased region" description="Basic residues" evidence="15">
    <location>
        <begin position="473"/>
        <end position="482"/>
    </location>
</feature>
<keyword evidence="3" id="KW-0678">Repressor</keyword>
<dbReference type="Proteomes" id="UP000516260">
    <property type="component" value="Chromosome 13"/>
</dbReference>
<name>A0A4Z2C5C9_9TELE</name>
<dbReference type="Pfam" id="PF00096">
    <property type="entry name" value="zf-C2H2"/>
    <property type="match status" value="4"/>
</dbReference>
<evidence type="ECO:0000259" key="16">
    <source>
        <dbReference type="PROSITE" id="PS50157"/>
    </source>
</evidence>
<evidence type="ECO:0000256" key="1">
    <source>
        <dbReference type="ARBA" id="ARBA00004123"/>
    </source>
</evidence>
<feature type="region of interest" description="Disordered" evidence="15">
    <location>
        <begin position="473"/>
        <end position="513"/>
    </location>
</feature>
<keyword evidence="12" id="KW-0804">Transcription</keyword>
<dbReference type="GO" id="GO:0000978">
    <property type="term" value="F:RNA polymerase II cis-regulatory region sequence-specific DNA binding"/>
    <property type="evidence" value="ECO:0007669"/>
    <property type="project" value="TreeGrafter"/>
</dbReference>
<evidence type="ECO:0000256" key="8">
    <source>
        <dbReference type="ARBA" id="ARBA00022771"/>
    </source>
</evidence>
<evidence type="ECO:0000256" key="15">
    <source>
        <dbReference type="SAM" id="MobiDB-lite"/>
    </source>
</evidence>
<dbReference type="GO" id="GO:0003700">
    <property type="term" value="F:DNA-binding transcription factor activity"/>
    <property type="evidence" value="ECO:0007669"/>
    <property type="project" value="TreeGrafter"/>
</dbReference>
<dbReference type="GO" id="GO:0008270">
    <property type="term" value="F:zinc ion binding"/>
    <property type="evidence" value="ECO:0007669"/>
    <property type="project" value="UniProtKB-KW"/>
</dbReference>
<feature type="region of interest" description="Disordered" evidence="15">
    <location>
        <begin position="145"/>
        <end position="174"/>
    </location>
</feature>
<keyword evidence="8 14" id="KW-0863">Zinc-finger</keyword>
<feature type="compositionally biased region" description="Gly residues" evidence="15">
    <location>
        <begin position="533"/>
        <end position="543"/>
    </location>
</feature>
<keyword evidence="6" id="KW-0479">Metal-binding</keyword>
<feature type="region of interest" description="Disordered" evidence="15">
    <location>
        <begin position="1"/>
        <end position="49"/>
    </location>
</feature>
<feature type="region of interest" description="Disordered" evidence="15">
    <location>
        <begin position="345"/>
        <end position="423"/>
    </location>
</feature>
<feature type="domain" description="C2H2-type" evidence="16">
    <location>
        <begin position="756"/>
        <end position="783"/>
    </location>
</feature>
<dbReference type="InterPro" id="IPR057448">
    <property type="entry name" value="BCL-11A_Znf_CCHC"/>
</dbReference>
<dbReference type="SMART" id="SM00355">
    <property type="entry name" value="ZnF_C2H2"/>
    <property type="match status" value="7"/>
</dbReference>
<proteinExistence type="predicted"/>
<keyword evidence="2" id="KW-0488">Methylation</keyword>
<feature type="compositionally biased region" description="Polar residues" evidence="15">
    <location>
        <begin position="398"/>
        <end position="423"/>
    </location>
</feature>
<evidence type="ECO:0000256" key="3">
    <source>
        <dbReference type="ARBA" id="ARBA00022491"/>
    </source>
</evidence>
<evidence type="ECO:0000256" key="12">
    <source>
        <dbReference type="ARBA" id="ARBA00023163"/>
    </source>
</evidence>
<gene>
    <name evidence="17" type="ORF">fugu_012437</name>
</gene>
<dbReference type="PROSITE" id="PS50157">
    <property type="entry name" value="ZINC_FINGER_C2H2_2"/>
    <property type="match status" value="5"/>
</dbReference>
<dbReference type="FunFam" id="3.30.160.60:FF:000046">
    <property type="entry name" value="Putative B-cell lymphoma/leukemia 11A"/>
    <property type="match status" value="1"/>
</dbReference>
<feature type="domain" description="C2H2-type" evidence="16">
    <location>
        <begin position="457"/>
        <end position="486"/>
    </location>
</feature>
<evidence type="ECO:0000256" key="13">
    <source>
        <dbReference type="ARBA" id="ARBA00023242"/>
    </source>
</evidence>
<comment type="subcellular location">
    <subcellularLocation>
        <location evidence="1">Nucleus</location>
    </subcellularLocation>
</comment>
<keyword evidence="11" id="KW-0805">Transcription regulation</keyword>
<feature type="region of interest" description="Disordered" evidence="15">
    <location>
        <begin position="696"/>
        <end position="754"/>
    </location>
</feature>
<protein>
    <recommendedName>
        <fullName evidence="16">C2H2-type domain-containing protein</fullName>
    </recommendedName>
</protein>
<feature type="compositionally biased region" description="Low complexity" evidence="15">
    <location>
        <begin position="698"/>
        <end position="712"/>
    </location>
</feature>
<dbReference type="GO" id="GO:2000171">
    <property type="term" value="P:negative regulation of dendrite development"/>
    <property type="evidence" value="ECO:0007669"/>
    <property type="project" value="TreeGrafter"/>
</dbReference>
<dbReference type="InterPro" id="IPR056438">
    <property type="entry name" value="Znf-C2H2_CTCF"/>
</dbReference>
<evidence type="ECO:0000256" key="11">
    <source>
        <dbReference type="ARBA" id="ARBA00023015"/>
    </source>
</evidence>
<feature type="region of interest" description="Disordered" evidence="15">
    <location>
        <begin position="528"/>
        <end position="549"/>
    </location>
</feature>
<keyword evidence="5" id="KW-0597">Phosphoprotein</keyword>
<keyword evidence="18" id="KW-1185">Reference proteome</keyword>
<dbReference type="FunFam" id="3.30.160.60:FF:000037">
    <property type="entry name" value="B-cell lymphoma/leukemia 11A isoform X1"/>
    <property type="match status" value="1"/>
</dbReference>
<dbReference type="PANTHER" id="PTHR45993:SF5">
    <property type="entry name" value="B-CELL LYMPHOMA_LEUKEMIA 11A"/>
    <property type="match status" value="1"/>
</dbReference>
<evidence type="ECO:0000256" key="14">
    <source>
        <dbReference type="PROSITE-ProRule" id="PRU00042"/>
    </source>
</evidence>
<feature type="domain" description="C2H2-type" evidence="16">
    <location>
        <begin position="814"/>
        <end position="842"/>
    </location>
</feature>
<feature type="compositionally biased region" description="Low complexity" evidence="15">
    <location>
        <begin position="496"/>
        <end position="507"/>
    </location>
</feature>
<feature type="domain" description="C2H2-type" evidence="16">
    <location>
        <begin position="784"/>
        <end position="806"/>
    </location>
</feature>
<feature type="domain" description="C2H2-type" evidence="16">
    <location>
        <begin position="429"/>
        <end position="456"/>
    </location>
</feature>
<evidence type="ECO:0000313" key="18">
    <source>
        <dbReference type="Proteomes" id="UP000516260"/>
    </source>
</evidence>
<accession>A0A4Z2C5C9</accession>
<keyword evidence="4" id="KW-1017">Isopeptide bond</keyword>
<feature type="compositionally biased region" description="Gly residues" evidence="15">
    <location>
        <begin position="373"/>
        <end position="383"/>
    </location>
</feature>
<dbReference type="InterPro" id="IPR013087">
    <property type="entry name" value="Znf_C2H2_type"/>
</dbReference>
<organism evidence="17 18">
    <name type="scientific">Takifugu bimaculatus</name>
    <dbReference type="NCBI Taxonomy" id="433685"/>
    <lineage>
        <taxon>Eukaryota</taxon>
        <taxon>Metazoa</taxon>
        <taxon>Chordata</taxon>
        <taxon>Craniata</taxon>
        <taxon>Vertebrata</taxon>
        <taxon>Euteleostomi</taxon>
        <taxon>Actinopterygii</taxon>
        <taxon>Neopterygii</taxon>
        <taxon>Teleostei</taxon>
        <taxon>Neoteleostei</taxon>
        <taxon>Acanthomorphata</taxon>
        <taxon>Eupercaria</taxon>
        <taxon>Tetraodontiformes</taxon>
        <taxon>Tetradontoidea</taxon>
        <taxon>Tetraodontidae</taxon>
        <taxon>Takifugu</taxon>
    </lineage>
</organism>
<dbReference type="InterPro" id="IPR036236">
    <property type="entry name" value="Znf_C2H2_sf"/>
</dbReference>
<evidence type="ECO:0000256" key="5">
    <source>
        <dbReference type="ARBA" id="ARBA00022553"/>
    </source>
</evidence>
<keyword evidence="10" id="KW-0832">Ubl conjugation</keyword>
<evidence type="ECO:0000256" key="7">
    <source>
        <dbReference type="ARBA" id="ARBA00022737"/>
    </source>
</evidence>
<dbReference type="PANTHER" id="PTHR45993">
    <property type="entry name" value="B-CELL LYMPHOMA/LEUKEMIA 11"/>
    <property type="match status" value="1"/>
</dbReference>
<dbReference type="InterPro" id="IPR051497">
    <property type="entry name" value="Dev/Hematopoietic_TF"/>
</dbReference>
<dbReference type="Gene3D" id="3.30.160.60">
    <property type="entry name" value="Classic Zinc Finger"/>
    <property type="match status" value="4"/>
</dbReference>
<keyword evidence="13" id="KW-0539">Nucleus</keyword>
<evidence type="ECO:0000313" key="17">
    <source>
        <dbReference type="EMBL" id="TNM99404.1"/>
    </source>
</evidence>
<reference evidence="17 18" key="1">
    <citation type="submission" date="2019-04" db="EMBL/GenBank/DDBJ databases">
        <title>The sequence and de novo assembly of Takifugu bimaculatus genome using PacBio and Hi-C technologies.</title>
        <authorList>
            <person name="Xu P."/>
            <person name="Liu B."/>
            <person name="Zhou Z."/>
        </authorList>
    </citation>
    <scope>NUCLEOTIDE SEQUENCE [LARGE SCALE GENOMIC DNA]</scope>
    <source>
        <strain evidence="17">TB-2018</strain>
        <tissue evidence="17">Muscle</tissue>
    </source>
</reference>
<dbReference type="Pfam" id="PF23611">
    <property type="entry name" value="zf-C2H2_16"/>
    <property type="match status" value="1"/>
</dbReference>
<dbReference type="FunFam" id="3.30.160.60:FF:001175">
    <property type="entry name" value="Zinc finger, C2H2 type"/>
    <property type="match status" value="1"/>
</dbReference>
<dbReference type="SUPFAM" id="SSF57667">
    <property type="entry name" value="beta-beta-alpha zinc fingers"/>
    <property type="match status" value="3"/>
</dbReference>
<evidence type="ECO:0000256" key="2">
    <source>
        <dbReference type="ARBA" id="ARBA00022481"/>
    </source>
</evidence>
<evidence type="ECO:0000256" key="10">
    <source>
        <dbReference type="ARBA" id="ARBA00022843"/>
    </source>
</evidence>
<sequence>MSRRKQGKPQHLSKRDFSPAEPLSTAIVSSEELSERCSEHSEESGSLNGHHLGLTVGRLARLGHDAHPSLEQDLLTCGQCQATFPLGDILLFIEHKRKRCHGPPCLAVGRGLDKPPSPSPGLALTPALSSLRSRRPVEVGVQATLADDDDDRFSSPRGNCPKQEPLPGKEEPTTYTCTTCKQSYGSAWFLLQHAQNSHGFRIYLESEHGSPLTPRMGGPSSLGGGADCPSQPPLHGLHLPPDASPFNLLRIPGSGSGGRDSVGTGGGIGPGVGLAGVHHQRFPPTPPLFSPPPRNHLDPHHLSPEELALAAHHPSAFDRVMRLNPPLPLDPPPTMDFSRRLRELAGNTSGSTPPLSPSRPSPMQRLLQPFQTGGNGSVGGAGSGKPPYLATPPPLPGSMQSPVGSQTTPTTTLPSAGATPSSVTPLKTKCCEFCGKAFKFQSNLIVHRRSHTGEKPYKCHLCDHACTQASKLKRHMKTHMHKSSSPNTGKSEDGLSTTSSPEPGTSEHIGSASNALKSVVAKVKTVRQHENNGGIGSRLGGEEGSIPRSLPEVMQGMGLAASMQHFSEALNAHKRNAMAQENHLHHHLNRDHHHNRDMCDGESVLETDRAEEGAVSAVNGRGASPNESASIGLSKKMLLGSPSPLSPFTKRIKLEKEFDLPTPTIPNTENVYSQWLAGYAASRQLKDPFLNFGDSRQSPFASSSEHSSENGSLRFSTPPGELDGGLSGRSGTCSGGSTPHLGGPGRPSSKDSRRTDTCEYCGKVFKNCSNLTVHRRSHTGERPYKCELCNYACAQSSKLTRHMKTHGQVGKDVYKCEVCQMPFSVYSTLEKHMKKWHSDRPLSTEIKSE</sequence>
<dbReference type="GO" id="GO:0016514">
    <property type="term" value="C:SWI/SNF complex"/>
    <property type="evidence" value="ECO:0007669"/>
    <property type="project" value="UniProtKB-ARBA"/>
</dbReference>